<keyword evidence="2" id="KW-1185">Reference proteome</keyword>
<comment type="caution">
    <text evidence="1">The sequence shown here is derived from an EMBL/GenBank/DDBJ whole genome shotgun (WGS) entry which is preliminary data.</text>
</comment>
<dbReference type="EMBL" id="MU069800">
    <property type="protein sequence ID" value="KAF5833631.1"/>
    <property type="molecule type" value="Genomic_DNA"/>
</dbReference>
<name>A0ABQ7GGA4_DUNSA</name>
<evidence type="ECO:0000313" key="1">
    <source>
        <dbReference type="EMBL" id="KAF5833631.1"/>
    </source>
</evidence>
<evidence type="ECO:0008006" key="3">
    <source>
        <dbReference type="Google" id="ProtNLM"/>
    </source>
</evidence>
<organism evidence="1 2">
    <name type="scientific">Dunaliella salina</name>
    <name type="common">Green alga</name>
    <name type="synonym">Protococcus salinus</name>
    <dbReference type="NCBI Taxonomy" id="3046"/>
    <lineage>
        <taxon>Eukaryota</taxon>
        <taxon>Viridiplantae</taxon>
        <taxon>Chlorophyta</taxon>
        <taxon>core chlorophytes</taxon>
        <taxon>Chlorophyceae</taxon>
        <taxon>CS clade</taxon>
        <taxon>Chlamydomonadales</taxon>
        <taxon>Dunaliellaceae</taxon>
        <taxon>Dunaliella</taxon>
    </lineage>
</organism>
<protein>
    <recommendedName>
        <fullName evidence="3">Secreted protein</fullName>
    </recommendedName>
</protein>
<gene>
    <name evidence="1" type="ORF">DUNSADRAFT_10010</name>
</gene>
<evidence type="ECO:0000313" key="2">
    <source>
        <dbReference type="Proteomes" id="UP000815325"/>
    </source>
</evidence>
<dbReference type="Proteomes" id="UP000815325">
    <property type="component" value="Unassembled WGS sequence"/>
</dbReference>
<sequence length="70" mass="7278">MMMIILGASTGPATGPPSAGIPNMLEEEGREAVCNAAMCSEAAGDWWHARRSRDGKACTLLSTLIVTNAS</sequence>
<proteinExistence type="predicted"/>
<reference evidence="1" key="1">
    <citation type="submission" date="2017-08" db="EMBL/GenBank/DDBJ databases">
        <authorList>
            <person name="Polle J.E."/>
            <person name="Barry K."/>
            <person name="Cushman J."/>
            <person name="Schmutz J."/>
            <person name="Tran D."/>
            <person name="Hathwaick L.T."/>
            <person name="Yim W.C."/>
            <person name="Jenkins J."/>
            <person name="Mckie-Krisberg Z.M."/>
            <person name="Prochnik S."/>
            <person name="Lindquist E."/>
            <person name="Dockter R.B."/>
            <person name="Adam C."/>
            <person name="Molina H."/>
            <person name="Bunkerborg J."/>
            <person name="Jin E."/>
            <person name="Buchheim M."/>
            <person name="Magnuson J."/>
        </authorList>
    </citation>
    <scope>NUCLEOTIDE SEQUENCE</scope>
    <source>
        <strain evidence="1">CCAP 19/18</strain>
    </source>
</reference>
<accession>A0ABQ7GGA4</accession>